<dbReference type="GO" id="GO:0016020">
    <property type="term" value="C:membrane"/>
    <property type="evidence" value="ECO:0007669"/>
    <property type="project" value="UniProtKB-SubCell"/>
</dbReference>
<dbReference type="EMBL" id="MFLW01000020">
    <property type="protein sequence ID" value="OGG78219.1"/>
    <property type="molecule type" value="Genomic_DNA"/>
</dbReference>
<reference evidence="7 8" key="1">
    <citation type="journal article" date="2016" name="Nat. Commun.">
        <title>Thousands of microbial genomes shed light on interconnected biogeochemical processes in an aquifer system.</title>
        <authorList>
            <person name="Anantharaman K."/>
            <person name="Brown C.T."/>
            <person name="Hug L.A."/>
            <person name="Sharon I."/>
            <person name="Castelle C.J."/>
            <person name="Probst A.J."/>
            <person name="Thomas B.C."/>
            <person name="Singh A."/>
            <person name="Wilkins M.J."/>
            <person name="Karaoz U."/>
            <person name="Brodie E.L."/>
            <person name="Williams K.H."/>
            <person name="Hubbard S.S."/>
            <person name="Banfield J.F."/>
        </authorList>
    </citation>
    <scope>NUCLEOTIDE SEQUENCE [LARGE SCALE GENOMIC DNA]</scope>
</reference>
<accession>A0A1F6EX75</accession>
<name>A0A1F6EX75_9BACT</name>
<gene>
    <name evidence="7" type="ORF">A3A36_01800</name>
</gene>
<evidence type="ECO:0000313" key="7">
    <source>
        <dbReference type="EMBL" id="OGG78219.1"/>
    </source>
</evidence>
<protein>
    <submittedName>
        <fullName evidence="7">TspO protein</fullName>
    </submittedName>
</protein>
<organism evidence="7 8">
    <name type="scientific">Candidatus Kaiserbacteria bacterium RIFCSPLOWO2_01_FULL_52_12b</name>
    <dbReference type="NCBI Taxonomy" id="1798509"/>
    <lineage>
        <taxon>Bacteria</taxon>
        <taxon>Candidatus Kaiseribacteriota</taxon>
    </lineage>
</organism>
<evidence type="ECO:0000256" key="6">
    <source>
        <dbReference type="SAM" id="Phobius"/>
    </source>
</evidence>
<evidence type="ECO:0000313" key="8">
    <source>
        <dbReference type="Proteomes" id="UP000178811"/>
    </source>
</evidence>
<keyword evidence="4 6" id="KW-1133">Transmembrane helix</keyword>
<comment type="caution">
    <text evidence="7">The sequence shown here is derived from an EMBL/GenBank/DDBJ whole genome shotgun (WGS) entry which is preliminary data.</text>
</comment>
<dbReference type="FunFam" id="1.20.1260.100:FF:000001">
    <property type="entry name" value="translocator protein 2"/>
    <property type="match status" value="1"/>
</dbReference>
<evidence type="ECO:0000256" key="5">
    <source>
        <dbReference type="ARBA" id="ARBA00023136"/>
    </source>
</evidence>
<dbReference type="PANTHER" id="PTHR10057:SF0">
    <property type="entry name" value="TRANSLOCATOR PROTEIN"/>
    <property type="match status" value="1"/>
</dbReference>
<evidence type="ECO:0000256" key="2">
    <source>
        <dbReference type="ARBA" id="ARBA00007524"/>
    </source>
</evidence>
<evidence type="ECO:0000256" key="4">
    <source>
        <dbReference type="ARBA" id="ARBA00022989"/>
    </source>
</evidence>
<comment type="similarity">
    <text evidence="2">Belongs to the TspO/BZRP family.</text>
</comment>
<comment type="subcellular location">
    <subcellularLocation>
        <location evidence="1">Membrane</location>
        <topology evidence="1">Multi-pass membrane protein</topology>
    </subcellularLocation>
</comment>
<feature type="transmembrane region" description="Helical" evidence="6">
    <location>
        <begin position="49"/>
        <end position="72"/>
    </location>
</feature>
<dbReference type="PIRSF" id="PIRSF005859">
    <property type="entry name" value="PBR"/>
    <property type="match status" value="1"/>
</dbReference>
<proteinExistence type="inferred from homology"/>
<evidence type="ECO:0000256" key="1">
    <source>
        <dbReference type="ARBA" id="ARBA00004141"/>
    </source>
</evidence>
<dbReference type="CDD" id="cd15904">
    <property type="entry name" value="TSPO_MBR"/>
    <property type="match status" value="1"/>
</dbReference>
<dbReference type="InterPro" id="IPR004307">
    <property type="entry name" value="TspO_MBR"/>
</dbReference>
<feature type="transmembrane region" description="Helical" evidence="6">
    <location>
        <begin position="110"/>
        <end position="129"/>
    </location>
</feature>
<keyword evidence="5 6" id="KW-0472">Membrane</keyword>
<dbReference type="InterPro" id="IPR038330">
    <property type="entry name" value="TspO/MBR-related_sf"/>
</dbReference>
<dbReference type="Gene3D" id="1.20.1260.100">
    <property type="entry name" value="TspO/MBR protein"/>
    <property type="match status" value="1"/>
</dbReference>
<dbReference type="PANTHER" id="PTHR10057">
    <property type="entry name" value="PERIPHERAL-TYPE BENZODIAZEPINE RECEPTOR"/>
    <property type="match status" value="1"/>
</dbReference>
<feature type="transmembrane region" description="Helical" evidence="6">
    <location>
        <begin position="20"/>
        <end position="42"/>
    </location>
</feature>
<keyword evidence="3 6" id="KW-0812">Transmembrane</keyword>
<feature type="transmembrane region" description="Helical" evidence="6">
    <location>
        <begin position="78"/>
        <end position="98"/>
    </location>
</feature>
<dbReference type="Proteomes" id="UP000178811">
    <property type="component" value="Unassembled WGS sequence"/>
</dbReference>
<evidence type="ECO:0000256" key="3">
    <source>
        <dbReference type="ARBA" id="ARBA00022692"/>
    </source>
</evidence>
<dbReference type="Pfam" id="PF03073">
    <property type="entry name" value="TspO_MBR"/>
    <property type="match status" value="1"/>
</dbReference>
<dbReference type="GO" id="GO:0033013">
    <property type="term" value="P:tetrapyrrole metabolic process"/>
    <property type="evidence" value="ECO:0007669"/>
    <property type="project" value="UniProtKB-ARBA"/>
</dbReference>
<dbReference type="AlphaFoldDB" id="A0A1F6EX75"/>
<sequence>MDTYSSYQALIRPSWAPSAWLFGPVWTVLYAIIAVTYGTVFYKVFTRELPWMVALPFALNLVFNLSFTYFQFSLKNNTLAAIDILLVLATLIWALYAIYPYIKWVALANIPYLAWVSFATVLQLAITFLNRG</sequence>